<protein>
    <recommendedName>
        <fullName evidence="7">Nucleoside phosphorylase domain-containing protein</fullName>
    </recommendedName>
</protein>
<feature type="domain" description="DUF7779" evidence="4">
    <location>
        <begin position="561"/>
        <end position="649"/>
    </location>
</feature>
<dbReference type="InterPro" id="IPR056681">
    <property type="entry name" value="DUF7779"/>
</dbReference>
<feature type="compositionally biased region" description="Basic residues" evidence="2">
    <location>
        <begin position="939"/>
        <end position="952"/>
    </location>
</feature>
<evidence type="ECO:0000259" key="3">
    <source>
        <dbReference type="Pfam" id="PF01048"/>
    </source>
</evidence>
<accession>A0ABR4HQY3</accession>
<feature type="compositionally biased region" description="Polar residues" evidence="2">
    <location>
        <begin position="921"/>
        <end position="935"/>
    </location>
</feature>
<name>A0ABR4HQY3_9EURO</name>
<dbReference type="InterPro" id="IPR053137">
    <property type="entry name" value="NLR-like"/>
</dbReference>
<dbReference type="SUPFAM" id="SSF53167">
    <property type="entry name" value="Purine and uridine phosphorylases"/>
    <property type="match status" value="1"/>
</dbReference>
<evidence type="ECO:0000256" key="2">
    <source>
        <dbReference type="SAM" id="MobiDB-lite"/>
    </source>
</evidence>
<gene>
    <name evidence="5" type="ORF">BDW59DRAFT_181989</name>
</gene>
<dbReference type="PROSITE" id="PS50005">
    <property type="entry name" value="TPR"/>
    <property type="match status" value="1"/>
</dbReference>
<dbReference type="PANTHER" id="PTHR46082">
    <property type="entry name" value="ATP/GTP-BINDING PROTEIN-RELATED"/>
    <property type="match status" value="1"/>
</dbReference>
<dbReference type="CDD" id="cd09008">
    <property type="entry name" value="MTAN"/>
    <property type="match status" value="1"/>
</dbReference>
<dbReference type="Pfam" id="PF13424">
    <property type="entry name" value="TPR_12"/>
    <property type="match status" value="3"/>
</dbReference>
<feature type="region of interest" description="Disordered" evidence="2">
    <location>
        <begin position="921"/>
        <end position="959"/>
    </location>
</feature>
<dbReference type="InterPro" id="IPR000845">
    <property type="entry name" value="Nucleoside_phosphorylase_d"/>
</dbReference>
<evidence type="ECO:0008006" key="7">
    <source>
        <dbReference type="Google" id="ProtNLM"/>
    </source>
</evidence>
<sequence>MRRLSWRTRVALSHDDYTVGWICALPLEMAAAQAALDEVHQDLNIQQSDHNTYTLGKIGDHNIVIACLPSGVYGTSSATAVATQLLSSFGSIRMGLMVGIGGGIPNKHADIRLGDVVVSKPTDKHSGVVQYDYGKALTESAANHLTQRGRFLDFLANIEHNPLPGQESAFTRPSQEDCLYQADYDHVDSNSKTCISCDPTQIVPRPPRNCRDVPAVHYGLIASANQVVKDTRLRDRLNKELGAYCVEMEAAGLMNDYPCLVVRGICDYADSHKNKGWQGYAAAAAAAFAKELLLIASGFRVPLNLTNVPAIDEFIGRQNELKHLWDELQPRCSPMRKVAILHGLGGIGKTQLAIHFSRIHKDDFSAIFWINGKDRGALTHSLASAFLNIPEGNRTYGIANEEDVERGAKSMLKWLGTDGNSRWLLIFDNVDQYSPPGDVDSAGERFDIYDFFPAADHGSIIITSRLMQLVELGKSHPVERLNSRDSIQLLTHMNELASKLDGLPLAITIAASYIRQGGMSVSQYLRHYEASWRDLMSNATPPRHYSQGNILNTWLVSYQEIHNTHPAAAALLFLLACFDNRDIWFELVQGCGKSSHPPAWLLRVVSNELEFVATLKPLITYSLIETKQEGGSYSMHPVVQEWCLHSFNDNARVKELDEFKGLALAAIGNMPPTTNEMQTSYMHRRLIPHADQMLRLLRVWEMPEEPEICMAIHDLGCVYLSQGMLKEAEESYKRALAGKKKLLGADHTSTLETMNNLGLVYTNRRKMQDAEQMLLGPKHSSTLHSVNNLGFLYTRKGNLEKAEKMYKRALSGFQKALGQDHTSTLDTINNLGLLYTKQNKLKQAGMMYQRAMAGFEKALGPDHTSTLILANNLGSLHQTQGKLLEAQSMYERARAGYKKILGPDHPSTIMIEHNLENLTQARGKSAATGDSNQGTPAGVKKRKKRKKKKKRSVAQQSSSAEPHLYALGKVSYGRRGRAVPSMVGWWQCCGCCNMNNPGLTNGYCSVCSHDKCLACTPCL</sequence>
<dbReference type="InterPro" id="IPR011990">
    <property type="entry name" value="TPR-like_helical_dom_sf"/>
</dbReference>
<comment type="caution">
    <text evidence="5">The sequence shown here is derived from an EMBL/GenBank/DDBJ whole genome shotgun (WGS) entry which is preliminary data.</text>
</comment>
<dbReference type="SUPFAM" id="SSF48452">
    <property type="entry name" value="TPR-like"/>
    <property type="match status" value="2"/>
</dbReference>
<keyword evidence="1" id="KW-0802">TPR repeat</keyword>
<dbReference type="InterPro" id="IPR027417">
    <property type="entry name" value="P-loop_NTPase"/>
</dbReference>
<dbReference type="InterPro" id="IPR019734">
    <property type="entry name" value="TPR_rpt"/>
</dbReference>
<evidence type="ECO:0000313" key="6">
    <source>
        <dbReference type="Proteomes" id="UP001610335"/>
    </source>
</evidence>
<feature type="repeat" description="TPR" evidence="1">
    <location>
        <begin position="783"/>
        <end position="816"/>
    </location>
</feature>
<feature type="domain" description="Nucleoside phosphorylase" evidence="3">
    <location>
        <begin position="19"/>
        <end position="285"/>
    </location>
</feature>
<dbReference type="Gene3D" id="3.40.50.300">
    <property type="entry name" value="P-loop containing nucleotide triphosphate hydrolases"/>
    <property type="match status" value="1"/>
</dbReference>
<evidence type="ECO:0000259" key="4">
    <source>
        <dbReference type="Pfam" id="PF25000"/>
    </source>
</evidence>
<proteinExistence type="predicted"/>
<keyword evidence="6" id="KW-1185">Reference proteome</keyword>
<dbReference type="Pfam" id="PF25000">
    <property type="entry name" value="DUF7779"/>
    <property type="match status" value="1"/>
</dbReference>
<evidence type="ECO:0000256" key="1">
    <source>
        <dbReference type="PROSITE-ProRule" id="PRU00339"/>
    </source>
</evidence>
<dbReference type="SMART" id="SM00028">
    <property type="entry name" value="TPR"/>
    <property type="match status" value="3"/>
</dbReference>
<dbReference type="SUPFAM" id="SSF52540">
    <property type="entry name" value="P-loop containing nucleoside triphosphate hydrolases"/>
    <property type="match status" value="1"/>
</dbReference>
<dbReference type="Proteomes" id="UP001610335">
    <property type="component" value="Unassembled WGS sequence"/>
</dbReference>
<dbReference type="Gene3D" id="3.40.50.1580">
    <property type="entry name" value="Nucleoside phosphorylase domain"/>
    <property type="match status" value="1"/>
</dbReference>
<dbReference type="Pfam" id="PF01048">
    <property type="entry name" value="PNP_UDP_1"/>
    <property type="match status" value="1"/>
</dbReference>
<dbReference type="InterPro" id="IPR035994">
    <property type="entry name" value="Nucleoside_phosphorylase_sf"/>
</dbReference>
<dbReference type="PANTHER" id="PTHR46082:SF6">
    <property type="entry name" value="AAA+ ATPASE DOMAIN-CONTAINING PROTEIN-RELATED"/>
    <property type="match status" value="1"/>
</dbReference>
<organism evidence="5 6">
    <name type="scientific">Aspergillus cavernicola</name>
    <dbReference type="NCBI Taxonomy" id="176166"/>
    <lineage>
        <taxon>Eukaryota</taxon>
        <taxon>Fungi</taxon>
        <taxon>Dikarya</taxon>
        <taxon>Ascomycota</taxon>
        <taxon>Pezizomycotina</taxon>
        <taxon>Eurotiomycetes</taxon>
        <taxon>Eurotiomycetidae</taxon>
        <taxon>Eurotiales</taxon>
        <taxon>Aspergillaceae</taxon>
        <taxon>Aspergillus</taxon>
        <taxon>Aspergillus subgen. Nidulantes</taxon>
    </lineage>
</organism>
<dbReference type="EMBL" id="JBFXLS010000088">
    <property type="protein sequence ID" value="KAL2817897.1"/>
    <property type="molecule type" value="Genomic_DNA"/>
</dbReference>
<dbReference type="PRINTS" id="PR00364">
    <property type="entry name" value="DISEASERSIST"/>
</dbReference>
<reference evidence="5 6" key="1">
    <citation type="submission" date="2024-07" db="EMBL/GenBank/DDBJ databases">
        <title>Section-level genome sequencing and comparative genomics of Aspergillus sections Usti and Cavernicolus.</title>
        <authorList>
            <consortium name="Lawrence Berkeley National Laboratory"/>
            <person name="Nybo J.L."/>
            <person name="Vesth T.C."/>
            <person name="Theobald S."/>
            <person name="Frisvad J.C."/>
            <person name="Larsen T.O."/>
            <person name="Kjaerboelling I."/>
            <person name="Rothschild-Mancinelli K."/>
            <person name="Lyhne E.K."/>
            <person name="Kogle M.E."/>
            <person name="Barry K."/>
            <person name="Clum A."/>
            <person name="Na H."/>
            <person name="Ledsgaard L."/>
            <person name="Lin J."/>
            <person name="Lipzen A."/>
            <person name="Kuo A."/>
            <person name="Riley R."/>
            <person name="Mondo S."/>
            <person name="LaButti K."/>
            <person name="Haridas S."/>
            <person name="Pangalinan J."/>
            <person name="Salamov A.A."/>
            <person name="Simmons B.A."/>
            <person name="Magnuson J.K."/>
            <person name="Chen J."/>
            <person name="Drula E."/>
            <person name="Henrissat B."/>
            <person name="Wiebenga A."/>
            <person name="Lubbers R.J."/>
            <person name="Gomes A.C."/>
            <person name="Makela M.R."/>
            <person name="Stajich J."/>
            <person name="Grigoriev I.V."/>
            <person name="Mortensen U.H."/>
            <person name="De vries R.P."/>
            <person name="Baker S.E."/>
            <person name="Andersen M.R."/>
        </authorList>
    </citation>
    <scope>NUCLEOTIDE SEQUENCE [LARGE SCALE GENOMIC DNA]</scope>
    <source>
        <strain evidence="5 6">CBS 600.67</strain>
    </source>
</reference>
<dbReference type="Gene3D" id="1.25.40.10">
    <property type="entry name" value="Tetratricopeptide repeat domain"/>
    <property type="match status" value="2"/>
</dbReference>
<evidence type="ECO:0000313" key="5">
    <source>
        <dbReference type="EMBL" id="KAL2817897.1"/>
    </source>
</evidence>